<reference evidence="1 2" key="1">
    <citation type="submission" date="2020-08" db="EMBL/GenBank/DDBJ databases">
        <title>Genomic Encyclopedia of Type Strains, Phase IV (KMG-IV): sequencing the most valuable type-strain genomes for metagenomic binning, comparative biology and taxonomic classification.</title>
        <authorList>
            <person name="Goeker M."/>
        </authorList>
    </citation>
    <scope>NUCLEOTIDE SEQUENCE [LARGE SCALE GENOMIC DNA]</scope>
    <source>
        <strain evidence="1 2">DSM 11490</strain>
    </source>
</reference>
<organism evidence="1 2">
    <name type="scientific">Methylorubrum thiocyanatum</name>
    <dbReference type="NCBI Taxonomy" id="47958"/>
    <lineage>
        <taxon>Bacteria</taxon>
        <taxon>Pseudomonadati</taxon>
        <taxon>Pseudomonadota</taxon>
        <taxon>Alphaproteobacteria</taxon>
        <taxon>Hyphomicrobiales</taxon>
        <taxon>Methylobacteriaceae</taxon>
        <taxon>Methylorubrum</taxon>
    </lineage>
</organism>
<evidence type="ECO:0008006" key="3">
    <source>
        <dbReference type="Google" id="ProtNLM"/>
    </source>
</evidence>
<sequence length="118" mass="12468">MAAALRQRTRRAWHWTALVQALVFAFVLAVVGPVPVEAAHRAHPAAVATLSLSADQPAAAGEGDVCLLCHHHCGCHQAACPVTPVSFLPPAPVRVTYRPTAQQVVSISTEGLLRPPRA</sequence>
<evidence type="ECO:0000313" key="2">
    <source>
        <dbReference type="Proteomes" id="UP000543554"/>
    </source>
</evidence>
<dbReference type="RefSeq" id="WP_182556868.1">
    <property type="nucleotide sequence ID" value="NZ_BPRF01000006.1"/>
</dbReference>
<proteinExistence type="predicted"/>
<dbReference type="EMBL" id="JACJIB010000015">
    <property type="protein sequence ID" value="MBA8916145.1"/>
    <property type="molecule type" value="Genomic_DNA"/>
</dbReference>
<accession>A0AA40S813</accession>
<name>A0AA40S813_9HYPH</name>
<keyword evidence="2" id="KW-1185">Reference proteome</keyword>
<evidence type="ECO:0000313" key="1">
    <source>
        <dbReference type="EMBL" id="MBA8916145.1"/>
    </source>
</evidence>
<dbReference type="AlphaFoldDB" id="A0AA40S813"/>
<comment type="caution">
    <text evidence="1">The sequence shown here is derived from an EMBL/GenBank/DDBJ whole genome shotgun (WGS) entry which is preliminary data.</text>
</comment>
<gene>
    <name evidence="1" type="ORF">HNR51_005264</name>
</gene>
<dbReference type="Proteomes" id="UP000543554">
    <property type="component" value="Unassembled WGS sequence"/>
</dbReference>
<protein>
    <recommendedName>
        <fullName evidence="3">DUF2946 domain-containing protein</fullName>
    </recommendedName>
</protein>